<dbReference type="EMBL" id="FNAI01000006">
    <property type="protein sequence ID" value="SDE43179.1"/>
    <property type="molecule type" value="Genomic_DNA"/>
</dbReference>
<reference evidence="2 3" key="1">
    <citation type="submission" date="2016-10" db="EMBL/GenBank/DDBJ databases">
        <authorList>
            <person name="de Groot N.N."/>
        </authorList>
    </citation>
    <scope>NUCLEOTIDE SEQUENCE [LARGE SCALE GENOMIC DNA]</scope>
    <source>
        <strain evidence="2 3">47C3B</strain>
    </source>
</reference>
<dbReference type="Gene3D" id="1.25.40.10">
    <property type="entry name" value="Tetratricopeptide repeat domain"/>
    <property type="match status" value="1"/>
</dbReference>
<evidence type="ECO:0000313" key="3">
    <source>
        <dbReference type="Proteomes" id="UP000199072"/>
    </source>
</evidence>
<gene>
    <name evidence="2" type="ORF">SAMN05216464_106113</name>
</gene>
<accession>A0A1G7CV44</accession>
<evidence type="ECO:0000256" key="1">
    <source>
        <dbReference type="SAM" id="SignalP"/>
    </source>
</evidence>
<dbReference type="AlphaFoldDB" id="A0A1G7CV44"/>
<keyword evidence="3" id="KW-1185">Reference proteome</keyword>
<keyword evidence="1" id="KW-0732">Signal</keyword>
<protein>
    <submittedName>
        <fullName evidence="2">Uncharacterized protein</fullName>
    </submittedName>
</protein>
<feature type="chain" id="PRO_5011614650" evidence="1">
    <location>
        <begin position="18"/>
        <end position="209"/>
    </location>
</feature>
<dbReference type="SUPFAM" id="SSF48452">
    <property type="entry name" value="TPR-like"/>
    <property type="match status" value="1"/>
</dbReference>
<dbReference type="RefSeq" id="WP_091150024.1">
    <property type="nucleotide sequence ID" value="NZ_FNAI01000006.1"/>
</dbReference>
<organism evidence="2 3">
    <name type="scientific">Mucilaginibacter pineti</name>
    <dbReference type="NCBI Taxonomy" id="1391627"/>
    <lineage>
        <taxon>Bacteria</taxon>
        <taxon>Pseudomonadati</taxon>
        <taxon>Bacteroidota</taxon>
        <taxon>Sphingobacteriia</taxon>
        <taxon>Sphingobacteriales</taxon>
        <taxon>Sphingobacteriaceae</taxon>
        <taxon>Mucilaginibacter</taxon>
    </lineage>
</organism>
<evidence type="ECO:0000313" key="2">
    <source>
        <dbReference type="EMBL" id="SDE43179.1"/>
    </source>
</evidence>
<feature type="signal peptide" evidence="1">
    <location>
        <begin position="1"/>
        <end position="17"/>
    </location>
</feature>
<dbReference type="InterPro" id="IPR011990">
    <property type="entry name" value="TPR-like_helical_dom_sf"/>
</dbReference>
<name>A0A1G7CV44_9SPHI</name>
<dbReference type="OrthoDB" id="1492856at2"/>
<dbReference type="Proteomes" id="UP000199072">
    <property type="component" value="Unassembled WGS sequence"/>
</dbReference>
<dbReference type="STRING" id="1391627.SAMN05216464_106113"/>
<dbReference type="PROSITE" id="PS51257">
    <property type="entry name" value="PROKAR_LIPOPROTEIN"/>
    <property type="match status" value="1"/>
</dbReference>
<sequence length="209" mass="23744">MKITYLILIITSSFVFASCQQTKKEKAYKIFNEGVTLSLDAADEAGKGNETKANQLNQNAIDKFKEALKTDATHPIVRSALAHSLYLDRKYEDAIYWFKKSINIANPQAVNYQEMGLCEINLGQIAVGKKDIYKSFELDKSKENKEVTVDDLYDIGKLAFEFSEEYGKESKLTDASNYKKFSIEVLKLCLEIDSTRKDISQTLTKFNSK</sequence>
<proteinExistence type="predicted"/>